<dbReference type="Proteomes" id="UP001164746">
    <property type="component" value="Chromosome 9"/>
</dbReference>
<evidence type="ECO:0000313" key="2">
    <source>
        <dbReference type="Proteomes" id="UP001164746"/>
    </source>
</evidence>
<dbReference type="EMBL" id="CP111020">
    <property type="protein sequence ID" value="WAR13897.1"/>
    <property type="molecule type" value="Genomic_DNA"/>
</dbReference>
<name>A0ABY7EVB5_MYAAR</name>
<reference evidence="1" key="1">
    <citation type="submission" date="2022-11" db="EMBL/GenBank/DDBJ databases">
        <title>Centuries of genome instability and evolution in soft-shell clam transmissible cancer (bioRxiv).</title>
        <authorList>
            <person name="Hart S.F.M."/>
            <person name="Yonemitsu M.A."/>
            <person name="Giersch R.M."/>
            <person name="Beal B.F."/>
            <person name="Arriagada G."/>
            <person name="Davis B.W."/>
            <person name="Ostrander E.A."/>
            <person name="Goff S.P."/>
            <person name="Metzger M.J."/>
        </authorList>
    </citation>
    <scope>NUCLEOTIDE SEQUENCE</scope>
    <source>
        <strain evidence="1">MELC-2E11</strain>
        <tissue evidence="1">Siphon/mantle</tissue>
    </source>
</reference>
<protein>
    <submittedName>
        <fullName evidence="1">Uncharacterized protein</fullName>
    </submittedName>
</protein>
<accession>A0ABY7EVB5</accession>
<evidence type="ECO:0000313" key="1">
    <source>
        <dbReference type="EMBL" id="WAR13897.1"/>
    </source>
</evidence>
<sequence>MDRNKTHEKRFFCKPIQLYLKTCILLHYLSTRLATELSFTARKSKQLKDTWSEWVIKGNDVHLLECLHILKPNALKRLLNELYMCRKTLYEHIYKRTDISSDSFDEIGASIQSKWNEWLHWQRGAKDETSLTALEEELNRLQNGNSTDDERKEYSHFLECFPHYETQEDPDTEPVISLKECNGVRSDAAAAADRNDHDGIRFRPLNYMFRQITLGSWSQKLEILIEEQRGIGRLTAHKQMAEIDLRRAVQHALDEQNFPDDGLTEQLEGIQRNGILEIERIHENFKSVIEEVGRATRLRIDEETTIQLSRCTLLDTTVQCFEVKTADMRMKVNGAIDRIRHQIEMTVPVLH</sequence>
<keyword evidence="2" id="KW-1185">Reference proteome</keyword>
<organism evidence="1 2">
    <name type="scientific">Mya arenaria</name>
    <name type="common">Soft-shell clam</name>
    <dbReference type="NCBI Taxonomy" id="6604"/>
    <lineage>
        <taxon>Eukaryota</taxon>
        <taxon>Metazoa</taxon>
        <taxon>Spiralia</taxon>
        <taxon>Lophotrochozoa</taxon>
        <taxon>Mollusca</taxon>
        <taxon>Bivalvia</taxon>
        <taxon>Autobranchia</taxon>
        <taxon>Heteroconchia</taxon>
        <taxon>Euheterodonta</taxon>
        <taxon>Imparidentia</taxon>
        <taxon>Neoheterodontei</taxon>
        <taxon>Myida</taxon>
        <taxon>Myoidea</taxon>
        <taxon>Myidae</taxon>
        <taxon>Mya</taxon>
    </lineage>
</organism>
<gene>
    <name evidence="1" type="ORF">MAR_004002</name>
</gene>
<proteinExistence type="predicted"/>